<feature type="domain" description="ASCH" evidence="1">
    <location>
        <begin position="5"/>
        <end position="77"/>
    </location>
</feature>
<sequence>MKAISIVAPAGENIATGKKTLEIRKWAPNFDCNEDLLIVENQHYLLKEGDEEMGKAVAIVKVKNVRPFFESDIEAACASYYEAGWLAWELTDVRAIEEPIKMIAKRKIYEVELRA</sequence>
<reference evidence="2" key="1">
    <citation type="submission" date="2013-07" db="EMBL/GenBank/DDBJ databases">
        <title>Sub-species coevolution in mutualistic symbiosis.</title>
        <authorList>
            <person name="Murfin K."/>
            <person name="Klassen J."/>
            <person name="Lee M."/>
            <person name="Forst S."/>
            <person name="Stock P."/>
            <person name="Goodrich-Blair H."/>
        </authorList>
    </citation>
    <scope>NUCLEOTIDE SEQUENCE [LARGE SCALE GENOMIC DNA]</scope>
    <source>
        <strain evidence="2">Feltiae Moldova</strain>
    </source>
</reference>
<protein>
    <recommendedName>
        <fullName evidence="1">ASCH domain-containing protein</fullName>
    </recommendedName>
</protein>
<accession>A0A077NL40</accession>
<dbReference type="HOGENOM" id="CLU_166574_0_0_6"/>
<dbReference type="EMBL" id="CBSV010000209">
    <property type="protein sequence ID" value="CDH02787.1"/>
    <property type="molecule type" value="Genomic_DNA"/>
</dbReference>
<comment type="caution">
    <text evidence="2">The sequence shown here is derived from an EMBL/GenBank/DDBJ whole genome shotgun (WGS) entry which is preliminary data.</text>
</comment>
<proteinExistence type="predicted"/>
<dbReference type="InterPro" id="IPR007374">
    <property type="entry name" value="ASCH_domain"/>
</dbReference>
<dbReference type="InterPro" id="IPR015947">
    <property type="entry name" value="PUA-like_sf"/>
</dbReference>
<dbReference type="Gene3D" id="2.30.130.30">
    <property type="entry name" value="Hypothetical protein"/>
    <property type="match status" value="1"/>
</dbReference>
<name>A0A077NL40_XENBV</name>
<dbReference type="RefSeq" id="WP_038196671.1">
    <property type="nucleotide sequence ID" value="NZ_CAWLWD010000036.1"/>
</dbReference>
<dbReference type="Proteomes" id="UP000028487">
    <property type="component" value="Unassembled WGS sequence"/>
</dbReference>
<evidence type="ECO:0000259" key="1">
    <source>
        <dbReference type="Pfam" id="PF04266"/>
    </source>
</evidence>
<dbReference type="AlphaFoldDB" id="A0A077NL40"/>
<organism evidence="2">
    <name type="scientific">Xenorhabdus bovienii str. feltiae Moldova</name>
    <dbReference type="NCBI Taxonomy" id="1398200"/>
    <lineage>
        <taxon>Bacteria</taxon>
        <taxon>Pseudomonadati</taxon>
        <taxon>Pseudomonadota</taxon>
        <taxon>Gammaproteobacteria</taxon>
        <taxon>Enterobacterales</taxon>
        <taxon>Morganellaceae</taxon>
        <taxon>Xenorhabdus</taxon>
    </lineage>
</organism>
<gene>
    <name evidence="2" type="ORF">XBFM1_390007</name>
</gene>
<dbReference type="Pfam" id="PF04266">
    <property type="entry name" value="ASCH"/>
    <property type="match status" value="1"/>
</dbReference>
<evidence type="ECO:0000313" key="2">
    <source>
        <dbReference type="EMBL" id="CDH02787.1"/>
    </source>
</evidence>
<dbReference type="SUPFAM" id="SSF88697">
    <property type="entry name" value="PUA domain-like"/>
    <property type="match status" value="1"/>
</dbReference>